<comment type="caution">
    <text evidence="2">The sequence shown here is derived from an EMBL/GenBank/DDBJ whole genome shotgun (WGS) entry which is preliminary data.</text>
</comment>
<evidence type="ECO:0000256" key="1">
    <source>
        <dbReference type="SAM" id="SignalP"/>
    </source>
</evidence>
<gene>
    <name evidence="2" type="ORF">ACFQ3C_11780</name>
</gene>
<name>A0ABW3TEP0_9RHOB</name>
<evidence type="ECO:0008006" key="4">
    <source>
        <dbReference type="Google" id="ProtNLM"/>
    </source>
</evidence>
<sequence length="122" mass="13513">MTFRLAASTAITLCLTGPVAMADPPRIVGATATHASMGWRFDVSISHPDTGWDHYASGWEVVDATGKRLGYRELLHPHVDEQPFTRSLRNVMVPDGTTEVFIRVTCSRDGMGDEMLRVALRR</sequence>
<feature type="chain" id="PRO_5046204292" description="Secreted protein" evidence="1">
    <location>
        <begin position="23"/>
        <end position="122"/>
    </location>
</feature>
<evidence type="ECO:0000313" key="2">
    <source>
        <dbReference type="EMBL" id="MFD1195351.1"/>
    </source>
</evidence>
<dbReference type="EMBL" id="JBHTKR010000004">
    <property type="protein sequence ID" value="MFD1195351.1"/>
    <property type="molecule type" value="Genomic_DNA"/>
</dbReference>
<proteinExistence type="predicted"/>
<reference evidence="3" key="1">
    <citation type="journal article" date="2019" name="Int. J. Syst. Evol. Microbiol.">
        <title>The Global Catalogue of Microorganisms (GCM) 10K type strain sequencing project: providing services to taxonomists for standard genome sequencing and annotation.</title>
        <authorList>
            <consortium name="The Broad Institute Genomics Platform"/>
            <consortium name="The Broad Institute Genome Sequencing Center for Infectious Disease"/>
            <person name="Wu L."/>
            <person name="Ma J."/>
        </authorList>
    </citation>
    <scope>NUCLEOTIDE SEQUENCE [LARGE SCALE GENOMIC DNA]</scope>
    <source>
        <strain evidence="3">CCUG 55328</strain>
    </source>
</reference>
<dbReference type="Proteomes" id="UP001597151">
    <property type="component" value="Unassembled WGS sequence"/>
</dbReference>
<accession>A0ABW3TEP0</accession>
<protein>
    <recommendedName>
        <fullName evidence="4">Secreted protein</fullName>
    </recommendedName>
</protein>
<keyword evidence="1" id="KW-0732">Signal</keyword>
<organism evidence="2 3">
    <name type="scientific">Seohaeicola saemankumensis</name>
    <dbReference type="NCBI Taxonomy" id="481181"/>
    <lineage>
        <taxon>Bacteria</taxon>
        <taxon>Pseudomonadati</taxon>
        <taxon>Pseudomonadota</taxon>
        <taxon>Alphaproteobacteria</taxon>
        <taxon>Rhodobacterales</taxon>
        <taxon>Roseobacteraceae</taxon>
        <taxon>Seohaeicola</taxon>
    </lineage>
</organism>
<feature type="signal peptide" evidence="1">
    <location>
        <begin position="1"/>
        <end position="22"/>
    </location>
</feature>
<evidence type="ECO:0000313" key="3">
    <source>
        <dbReference type="Proteomes" id="UP001597151"/>
    </source>
</evidence>
<keyword evidence="3" id="KW-1185">Reference proteome</keyword>
<dbReference type="RefSeq" id="WP_380791941.1">
    <property type="nucleotide sequence ID" value="NZ_JBHTKR010000004.1"/>
</dbReference>